<comment type="caution">
    <text evidence="1">The sequence shown here is derived from an EMBL/GenBank/DDBJ whole genome shotgun (WGS) entry which is preliminary data.</text>
</comment>
<name>A0ABW5BRU1_9PROT</name>
<dbReference type="RefSeq" id="WP_380254295.1">
    <property type="nucleotide sequence ID" value="NZ_JBHUII010000011.1"/>
</dbReference>
<keyword evidence="2" id="KW-1185">Reference proteome</keyword>
<sequence length="59" mass="6952">MGNFDKTYRLDKQEKPLNCSYSEENDNIDIDRLVWDVEYRELVKRILEPKGGSSISMVI</sequence>
<evidence type="ECO:0000313" key="1">
    <source>
        <dbReference type="EMBL" id="MFD2207558.1"/>
    </source>
</evidence>
<protein>
    <submittedName>
        <fullName evidence="1">Uncharacterized protein</fullName>
    </submittedName>
</protein>
<dbReference type="EMBL" id="JBHUII010000011">
    <property type="protein sequence ID" value="MFD2207558.1"/>
    <property type="molecule type" value="Genomic_DNA"/>
</dbReference>
<reference evidence="2" key="1">
    <citation type="journal article" date="2019" name="Int. J. Syst. Evol. Microbiol.">
        <title>The Global Catalogue of Microorganisms (GCM) 10K type strain sequencing project: providing services to taxonomists for standard genome sequencing and annotation.</title>
        <authorList>
            <consortium name="The Broad Institute Genomics Platform"/>
            <consortium name="The Broad Institute Genome Sequencing Center for Infectious Disease"/>
            <person name="Wu L."/>
            <person name="Ma J."/>
        </authorList>
    </citation>
    <scope>NUCLEOTIDE SEQUENCE [LARGE SCALE GENOMIC DNA]</scope>
    <source>
        <strain evidence="2">CGMCC 4.7192</strain>
    </source>
</reference>
<evidence type="ECO:0000313" key="2">
    <source>
        <dbReference type="Proteomes" id="UP001597294"/>
    </source>
</evidence>
<dbReference type="Proteomes" id="UP001597294">
    <property type="component" value="Unassembled WGS sequence"/>
</dbReference>
<organism evidence="1 2">
    <name type="scientific">Kiloniella antarctica</name>
    <dbReference type="NCBI Taxonomy" id="1550907"/>
    <lineage>
        <taxon>Bacteria</taxon>
        <taxon>Pseudomonadati</taxon>
        <taxon>Pseudomonadota</taxon>
        <taxon>Alphaproteobacteria</taxon>
        <taxon>Rhodospirillales</taxon>
        <taxon>Kiloniellaceae</taxon>
        <taxon>Kiloniella</taxon>
    </lineage>
</organism>
<accession>A0ABW5BRU1</accession>
<gene>
    <name evidence="1" type="ORF">ACFSKO_18220</name>
</gene>
<proteinExistence type="predicted"/>